<feature type="domain" description="Methyltransferase type 11" evidence="1">
    <location>
        <begin position="39"/>
        <end position="126"/>
    </location>
</feature>
<dbReference type="InterPro" id="IPR029063">
    <property type="entry name" value="SAM-dependent_MTases_sf"/>
</dbReference>
<dbReference type="RefSeq" id="WP_073119297.1">
    <property type="nucleotide sequence ID" value="NZ_BMEN01000002.1"/>
</dbReference>
<evidence type="ECO:0000313" key="2">
    <source>
        <dbReference type="EMBL" id="SHH61085.1"/>
    </source>
</evidence>
<dbReference type="Gene3D" id="3.40.50.150">
    <property type="entry name" value="Vaccinia Virus protein VP39"/>
    <property type="match status" value="1"/>
</dbReference>
<accession>A0A1M5UDE0</accession>
<protein>
    <submittedName>
        <fullName evidence="2">Methyltransferase domain-containing protein</fullName>
    </submittedName>
</protein>
<dbReference type="Proteomes" id="UP000184109">
    <property type="component" value="Unassembled WGS sequence"/>
</dbReference>
<evidence type="ECO:0000259" key="1">
    <source>
        <dbReference type="Pfam" id="PF08241"/>
    </source>
</evidence>
<dbReference type="STRING" id="1195760.SAMN05444281_1189"/>
<dbReference type="Pfam" id="PF08241">
    <property type="entry name" value="Methyltransf_11"/>
    <property type="match status" value="1"/>
</dbReference>
<dbReference type="EMBL" id="FQXQ01000002">
    <property type="protein sequence ID" value="SHH61085.1"/>
    <property type="molecule type" value="Genomic_DNA"/>
</dbReference>
<dbReference type="PANTHER" id="PTHR45180:SF1">
    <property type="entry name" value="OS01G0307686 PROTEIN"/>
    <property type="match status" value="1"/>
</dbReference>
<keyword evidence="2" id="KW-0489">Methyltransferase</keyword>
<organism evidence="2 3">
    <name type="scientific">Wenyingzhuangia marina</name>
    <dbReference type="NCBI Taxonomy" id="1195760"/>
    <lineage>
        <taxon>Bacteria</taxon>
        <taxon>Pseudomonadati</taxon>
        <taxon>Bacteroidota</taxon>
        <taxon>Flavobacteriia</taxon>
        <taxon>Flavobacteriales</taxon>
        <taxon>Flavobacteriaceae</taxon>
        <taxon>Wenyingzhuangia</taxon>
    </lineage>
</organism>
<keyword evidence="2" id="KW-0808">Transferase</keyword>
<dbReference type="CDD" id="cd02440">
    <property type="entry name" value="AdoMet_MTases"/>
    <property type="match status" value="1"/>
</dbReference>
<keyword evidence="3" id="KW-1185">Reference proteome</keyword>
<proteinExistence type="predicted"/>
<dbReference type="AlphaFoldDB" id="A0A1M5UDE0"/>
<evidence type="ECO:0000313" key="3">
    <source>
        <dbReference type="Proteomes" id="UP000184109"/>
    </source>
</evidence>
<dbReference type="SUPFAM" id="SSF53335">
    <property type="entry name" value="S-adenosyl-L-methionine-dependent methyltransferases"/>
    <property type="match status" value="1"/>
</dbReference>
<dbReference type="GO" id="GO:0032259">
    <property type="term" value="P:methylation"/>
    <property type="evidence" value="ECO:0007669"/>
    <property type="project" value="UniProtKB-KW"/>
</dbReference>
<name>A0A1M5UDE0_9FLAO</name>
<dbReference type="PANTHER" id="PTHR45180">
    <property type="entry name" value="OS01G0307686 PROTEIN"/>
    <property type="match status" value="1"/>
</dbReference>
<dbReference type="OrthoDB" id="9797252at2"/>
<gene>
    <name evidence="2" type="ORF">SAMN05444281_1189</name>
</gene>
<dbReference type="GO" id="GO:0008757">
    <property type="term" value="F:S-adenosylmethionine-dependent methyltransferase activity"/>
    <property type="evidence" value="ECO:0007669"/>
    <property type="project" value="InterPro"/>
</dbReference>
<dbReference type="InterPro" id="IPR013216">
    <property type="entry name" value="Methyltransf_11"/>
</dbReference>
<reference evidence="3" key="1">
    <citation type="submission" date="2016-11" db="EMBL/GenBank/DDBJ databases">
        <authorList>
            <person name="Varghese N."/>
            <person name="Submissions S."/>
        </authorList>
    </citation>
    <scope>NUCLEOTIDE SEQUENCE [LARGE SCALE GENOMIC DNA]</scope>
    <source>
        <strain evidence="3">DSM 100572</strain>
    </source>
</reference>
<sequence length="248" mass="29268">MKDNFSTQSDKYAKFRPTYPSELFDYLNTIVPNKENAWDCGTGNGQVAYELAKNFKNVFATDISQEQLNNARKADNIKYSVQSAENTKFDNGIFDLIVVAQAIHWFDFEQFYKEVKRTSKENAKLCVLGYGIIKISSQIDNIITNFYEKVIGKYWDEERKYIDENYQTIPFPFEEIQSPKFENRHEWSLEHLIGYLNTWSAVKHYIKQNNHNPIEELELELKKYWNKGENKEVRFPILLRIGKINSSI</sequence>